<evidence type="ECO:0000313" key="2">
    <source>
        <dbReference type="EMBL" id="QDC36468.1"/>
    </source>
</evidence>
<organism evidence="2 3">
    <name type="scientific">Sphingobium fuliginis ATCC 27551</name>
    <dbReference type="NCBI Taxonomy" id="1208342"/>
    <lineage>
        <taxon>Bacteria</taxon>
        <taxon>Pseudomonadati</taxon>
        <taxon>Pseudomonadota</taxon>
        <taxon>Alphaproteobacteria</taxon>
        <taxon>Sphingomonadales</taxon>
        <taxon>Sphingomonadaceae</taxon>
        <taxon>Sphingobium</taxon>
    </lineage>
</organism>
<evidence type="ECO:0000313" key="3">
    <source>
        <dbReference type="Proteomes" id="UP000311469"/>
    </source>
</evidence>
<dbReference type="EMBL" id="CP041016">
    <property type="protein sequence ID" value="QDC36468.1"/>
    <property type="molecule type" value="Genomic_DNA"/>
</dbReference>
<dbReference type="AlphaFoldDB" id="A0A5B8CAM2"/>
<name>A0A5B8CAM2_SPHSA</name>
<gene>
    <name evidence="2" type="ORF">FIL70_03625</name>
</gene>
<proteinExistence type="predicted"/>
<sequence>MTAALHDFRHRSDGNALIGVLSQFDRRTLASAIEVMIALMDAQDGDPDLEDDDLDQEHDGCEPDDTWRNNG</sequence>
<feature type="region of interest" description="Disordered" evidence="1">
    <location>
        <begin position="44"/>
        <end position="71"/>
    </location>
</feature>
<feature type="compositionally biased region" description="Basic and acidic residues" evidence="1">
    <location>
        <begin position="57"/>
        <end position="71"/>
    </location>
</feature>
<dbReference type="KEGG" id="sufl:FIL70_03625"/>
<reference evidence="2 3" key="1">
    <citation type="submission" date="2019-06" db="EMBL/GenBank/DDBJ databases">
        <title>Genome organization and adaptive potential of archetypical organophosphate degarding Sphingobium fuliginis ATCC 27551.</title>
        <authorList>
            <person name="Sarwar A."/>
            <person name="Parthasarathy S."/>
            <person name="Singh C."/>
            <person name="Siddavattam D."/>
        </authorList>
    </citation>
    <scope>NUCLEOTIDE SEQUENCE [LARGE SCALE GENOMIC DNA]</scope>
    <source>
        <strain evidence="2 3">ATCC 27551</strain>
    </source>
</reference>
<accession>A0A5B8CAM2</accession>
<dbReference type="Proteomes" id="UP000311469">
    <property type="component" value="Chromosome cSF1"/>
</dbReference>
<dbReference type="RefSeq" id="WP_140041661.1">
    <property type="nucleotide sequence ID" value="NZ_CP041016.1"/>
</dbReference>
<protein>
    <submittedName>
        <fullName evidence="2">Uncharacterized protein</fullName>
    </submittedName>
</protein>
<evidence type="ECO:0000256" key="1">
    <source>
        <dbReference type="SAM" id="MobiDB-lite"/>
    </source>
</evidence>
<feature type="compositionally biased region" description="Acidic residues" evidence="1">
    <location>
        <begin position="44"/>
        <end position="56"/>
    </location>
</feature>